<dbReference type="InterPro" id="IPR016181">
    <property type="entry name" value="Acyl_CoA_acyltransferase"/>
</dbReference>
<evidence type="ECO:0000313" key="4">
    <source>
        <dbReference type="Proteomes" id="UP000698222"/>
    </source>
</evidence>
<dbReference type="RefSeq" id="WP_209891590.1">
    <property type="nucleotide sequence ID" value="NZ_BAAAJV010000006.1"/>
</dbReference>
<name>A0ABS4YL34_9MICO</name>
<dbReference type="Pfam" id="PF00583">
    <property type="entry name" value="Acetyltransf_1"/>
    <property type="match status" value="1"/>
</dbReference>
<accession>A0ABS4YL34</accession>
<sequence length="166" mass="18741">MTSAGAPLTPTVTVVTDAGFDLLGRLLQLYLYDFSEHAGYDVDERGEYHYAWLDAYRDEADRHAYLFRVGAHPAGFALVRRGEPTTMAEFFVLRKYRRGGVGTTAARQLLAMLPGTWSISQLASNRAATEFWRRAIPVPFEEITHADGHMEQRFTSPRPQRPAGHR</sequence>
<dbReference type="PROSITE" id="PS51186">
    <property type="entry name" value="GNAT"/>
    <property type="match status" value="1"/>
</dbReference>
<dbReference type="EMBL" id="JAGIOC010000001">
    <property type="protein sequence ID" value="MBP2409510.1"/>
    <property type="molecule type" value="Genomic_DNA"/>
</dbReference>
<gene>
    <name evidence="3" type="ORF">JOF44_002413</name>
</gene>
<dbReference type="Proteomes" id="UP000698222">
    <property type="component" value="Unassembled WGS sequence"/>
</dbReference>
<evidence type="ECO:0000313" key="3">
    <source>
        <dbReference type="EMBL" id="MBP2409510.1"/>
    </source>
</evidence>
<dbReference type="SUPFAM" id="SSF55729">
    <property type="entry name" value="Acyl-CoA N-acyltransferases (Nat)"/>
    <property type="match status" value="1"/>
</dbReference>
<protein>
    <submittedName>
        <fullName evidence="3">Acetyltransferase</fullName>
    </submittedName>
</protein>
<evidence type="ECO:0000259" key="2">
    <source>
        <dbReference type="PROSITE" id="PS51186"/>
    </source>
</evidence>
<feature type="domain" description="N-acetyltransferase" evidence="2">
    <location>
        <begin position="13"/>
        <end position="155"/>
    </location>
</feature>
<keyword evidence="4" id="KW-1185">Reference proteome</keyword>
<evidence type="ECO:0000256" key="1">
    <source>
        <dbReference type="SAM" id="MobiDB-lite"/>
    </source>
</evidence>
<organism evidence="3 4">
    <name type="scientific">Brachybacterium fresconis</name>
    <dbReference type="NCBI Taxonomy" id="173363"/>
    <lineage>
        <taxon>Bacteria</taxon>
        <taxon>Bacillati</taxon>
        <taxon>Actinomycetota</taxon>
        <taxon>Actinomycetes</taxon>
        <taxon>Micrococcales</taxon>
        <taxon>Dermabacteraceae</taxon>
        <taxon>Brachybacterium</taxon>
    </lineage>
</organism>
<comment type="caution">
    <text evidence="3">The sequence shown here is derived from an EMBL/GenBank/DDBJ whole genome shotgun (WGS) entry which is preliminary data.</text>
</comment>
<dbReference type="Gene3D" id="3.40.630.30">
    <property type="match status" value="1"/>
</dbReference>
<feature type="region of interest" description="Disordered" evidence="1">
    <location>
        <begin position="147"/>
        <end position="166"/>
    </location>
</feature>
<reference evidence="3 4" key="1">
    <citation type="submission" date="2021-03" db="EMBL/GenBank/DDBJ databases">
        <title>Sequencing the genomes of 1000 actinobacteria strains.</title>
        <authorList>
            <person name="Klenk H.-P."/>
        </authorList>
    </citation>
    <scope>NUCLEOTIDE SEQUENCE [LARGE SCALE GENOMIC DNA]</scope>
    <source>
        <strain evidence="3 4">DSM 14564</strain>
    </source>
</reference>
<proteinExistence type="predicted"/>
<dbReference type="InterPro" id="IPR000182">
    <property type="entry name" value="GNAT_dom"/>
</dbReference>